<gene>
    <name evidence="1" type="ORF">SPDO_06970</name>
</gene>
<dbReference type="AlphaFoldDB" id="A0A245ZVP3"/>
<accession>A0A245ZVP3</accession>
<name>A0A245ZVP3_9SPHN</name>
<dbReference type="RefSeq" id="WP_158212136.1">
    <property type="nucleotide sequence ID" value="NZ_NBBI01000001.1"/>
</dbReference>
<sequence>MIAAASAPLLLRAPPFPWMEQAVAAVSMPGRSRLQDPDRLFAAMRAGGVGGAFWRDDPVGGDAHEDAVLRWIAGAPGEPDRRADAIAAVESATYRNPFTNAACDAHEAVRILADWASALRANRRIIGAVGMSGWKREAIGRFLWDGERAPPFLTADQALTSVRPGDAITYWPSRAPANFADEVAARGGIAWQVEDGFIRSAGLGAECRPPWSIIVDRSGGIHYDPRQESEIERLLATHSFDAPLLDRARALRAQIVDARLCKYGVDAGTMDADLPTGRRIVLVIGQVADDLSVMRSSDGGMGDLLQRVRACEPDAFIVYRPHPDVIAGLRSGAVPGAGEADLISAGGSLLALLERVDAVHVLSSLTGFEALLRGVPVTVHGAPFYAGWGLTRDLGPVPSRRARRLSLDALVAAALILAPRYCDPETGLPCPPEVLVDRLAKTGKPTYNAVTGFRRAYGAARAAGRLMTRGRR</sequence>
<evidence type="ECO:0000313" key="1">
    <source>
        <dbReference type="EMBL" id="OWK33809.1"/>
    </source>
</evidence>
<dbReference type="InterPro" id="IPR007833">
    <property type="entry name" value="Capsule_polysaccharide_synth"/>
</dbReference>
<proteinExistence type="predicted"/>
<dbReference type="GO" id="GO:0000271">
    <property type="term" value="P:polysaccharide biosynthetic process"/>
    <property type="evidence" value="ECO:0007669"/>
    <property type="project" value="InterPro"/>
</dbReference>
<dbReference type="OrthoDB" id="543755at2"/>
<evidence type="ECO:0000313" key="2">
    <source>
        <dbReference type="Proteomes" id="UP000197290"/>
    </source>
</evidence>
<protein>
    <submittedName>
        <fullName evidence="1">Capsule polysaccharide biosynthesis protein</fullName>
    </submittedName>
</protein>
<keyword evidence="2" id="KW-1185">Reference proteome</keyword>
<organism evidence="1 2">
    <name type="scientific">Sphingomonas dokdonensis</name>
    <dbReference type="NCBI Taxonomy" id="344880"/>
    <lineage>
        <taxon>Bacteria</taxon>
        <taxon>Pseudomonadati</taxon>
        <taxon>Pseudomonadota</taxon>
        <taxon>Alphaproteobacteria</taxon>
        <taxon>Sphingomonadales</taxon>
        <taxon>Sphingomonadaceae</taxon>
        <taxon>Sphingomonas</taxon>
    </lineage>
</organism>
<comment type="caution">
    <text evidence="1">The sequence shown here is derived from an EMBL/GenBank/DDBJ whole genome shotgun (WGS) entry which is preliminary data.</text>
</comment>
<dbReference type="Proteomes" id="UP000197290">
    <property type="component" value="Unassembled WGS sequence"/>
</dbReference>
<dbReference type="CDD" id="cd16439">
    <property type="entry name" value="beta_Kdo_transferase_KpsC_2"/>
    <property type="match status" value="1"/>
</dbReference>
<dbReference type="EMBL" id="NBBI01000001">
    <property type="protein sequence ID" value="OWK33809.1"/>
    <property type="molecule type" value="Genomic_DNA"/>
</dbReference>
<dbReference type="Pfam" id="PF05159">
    <property type="entry name" value="Capsule_synth"/>
    <property type="match status" value="2"/>
</dbReference>
<reference evidence="1 2" key="1">
    <citation type="submission" date="2017-03" db="EMBL/GenBank/DDBJ databases">
        <title>Genome sequence of Sphingomonas dokdonensis DSM 21029.</title>
        <authorList>
            <person name="Poehlein A."/>
            <person name="Wuebbeler J.H."/>
            <person name="Steinbuechel A."/>
            <person name="Daniel R."/>
        </authorList>
    </citation>
    <scope>NUCLEOTIDE SEQUENCE [LARGE SCALE GENOMIC DNA]</scope>
    <source>
        <strain evidence="1 2">DSM 21029</strain>
    </source>
</reference>
<dbReference type="GO" id="GO:0015774">
    <property type="term" value="P:polysaccharide transport"/>
    <property type="evidence" value="ECO:0007669"/>
    <property type="project" value="InterPro"/>
</dbReference>